<sequence>MDFLLLFGLMYLITLSSLLSISLFAIPSESQSGPQQPIKPGDFSGTNTVPTFPIQTQAQTCHLNLSEELFSGISEACERNLEL</sequence>
<evidence type="ECO:0000313" key="2">
    <source>
        <dbReference type="EMBL" id="DAD22645.1"/>
    </source>
</evidence>
<dbReference type="EMBL" id="DUZY01000001">
    <property type="protein sequence ID" value="DAD22645.1"/>
    <property type="molecule type" value="Genomic_DNA"/>
</dbReference>
<dbReference type="PANTHER" id="PTHR34056:SF3">
    <property type="entry name" value="OS07G0557700 PROTEIN"/>
    <property type="match status" value="1"/>
</dbReference>
<keyword evidence="1" id="KW-0732">Signal</keyword>
<dbReference type="Proteomes" id="UP000607653">
    <property type="component" value="Unassembled WGS sequence"/>
</dbReference>
<protein>
    <submittedName>
        <fullName evidence="2">Uncharacterized protein</fullName>
    </submittedName>
</protein>
<comment type="caution">
    <text evidence="2">The sequence shown here is derived from an EMBL/GenBank/DDBJ whole genome shotgun (WGS) entry which is preliminary data.</text>
</comment>
<name>A0A822XV17_NELNU</name>
<evidence type="ECO:0000313" key="3">
    <source>
        <dbReference type="Proteomes" id="UP000607653"/>
    </source>
</evidence>
<dbReference type="AlphaFoldDB" id="A0A822XV17"/>
<feature type="chain" id="PRO_5032307216" evidence="1">
    <location>
        <begin position="21"/>
        <end position="83"/>
    </location>
</feature>
<reference evidence="2 3" key="1">
    <citation type="journal article" date="2020" name="Mol. Biol. Evol.">
        <title>Distinct Expression and Methylation Patterns for Genes with Different Fates following a Single Whole-Genome Duplication in Flowering Plants.</title>
        <authorList>
            <person name="Shi T."/>
            <person name="Rahmani R.S."/>
            <person name="Gugger P.F."/>
            <person name="Wang M."/>
            <person name="Li H."/>
            <person name="Zhang Y."/>
            <person name="Li Z."/>
            <person name="Wang Q."/>
            <person name="Van de Peer Y."/>
            <person name="Marchal K."/>
            <person name="Chen J."/>
        </authorList>
    </citation>
    <scope>NUCLEOTIDE SEQUENCE [LARGE SCALE GENOMIC DNA]</scope>
    <source>
        <tissue evidence="2">Leaf</tissue>
    </source>
</reference>
<proteinExistence type="predicted"/>
<organism evidence="2 3">
    <name type="scientific">Nelumbo nucifera</name>
    <name type="common">Sacred lotus</name>
    <dbReference type="NCBI Taxonomy" id="4432"/>
    <lineage>
        <taxon>Eukaryota</taxon>
        <taxon>Viridiplantae</taxon>
        <taxon>Streptophyta</taxon>
        <taxon>Embryophyta</taxon>
        <taxon>Tracheophyta</taxon>
        <taxon>Spermatophyta</taxon>
        <taxon>Magnoliopsida</taxon>
        <taxon>Proteales</taxon>
        <taxon>Nelumbonaceae</taxon>
        <taxon>Nelumbo</taxon>
    </lineage>
</organism>
<gene>
    <name evidence="2" type="ORF">HUJ06_024108</name>
</gene>
<evidence type="ECO:0000256" key="1">
    <source>
        <dbReference type="SAM" id="SignalP"/>
    </source>
</evidence>
<dbReference type="InterPro" id="IPR040376">
    <property type="entry name" value="At4g28100-like"/>
</dbReference>
<feature type="signal peptide" evidence="1">
    <location>
        <begin position="1"/>
        <end position="20"/>
    </location>
</feature>
<dbReference type="PANTHER" id="PTHR34056">
    <property type="entry name" value="GPI-ANCHORED PROTEIN"/>
    <property type="match status" value="1"/>
</dbReference>
<keyword evidence="3" id="KW-1185">Reference proteome</keyword>
<accession>A0A822XV17</accession>